<accession>A0A1T5HT18</accession>
<evidence type="ECO:0000313" key="1">
    <source>
        <dbReference type="EMBL" id="SKC23849.1"/>
    </source>
</evidence>
<dbReference type="KEGG" id="asx:CDL62_04930"/>
<dbReference type="EMBL" id="FUYV01000022">
    <property type="protein sequence ID" value="SKC23849.1"/>
    <property type="molecule type" value="Genomic_DNA"/>
</dbReference>
<sequence length="282" mass="32716">MVKLKIVVIGLFCICGTLTAQIKKAFLRIDNGYTLTNGDLSPLAVILGVGGEYYHTIKSSTGILLTFDGYKSELEKNSLGINAHPWYKDLYVHVSHLGIGPFYSYKFRNTHDKPHFNISLGSGLYKAFATAKLYEGESQLLEKESAMGSRYQKMPWDSHYTDKYRSPWKLNWFMQFGYDYFHPQSRVAFGFYLKYRSNDLLRPYNTITSRALAEEFNHRGSNDILPVKLCVSIKFTGKDKATRKKEKNIRKQFERYEQNFYKSYCVGEGEWYNSRLKSAHNI</sequence>
<proteinExistence type="predicted"/>
<keyword evidence="2" id="KW-1185">Reference proteome</keyword>
<evidence type="ECO:0000313" key="2">
    <source>
        <dbReference type="Proteomes" id="UP000191055"/>
    </source>
</evidence>
<protein>
    <submittedName>
        <fullName evidence="1">Uncharacterized protein</fullName>
    </submittedName>
</protein>
<dbReference type="Proteomes" id="UP000191055">
    <property type="component" value="Unassembled WGS sequence"/>
</dbReference>
<gene>
    <name evidence="1" type="ORF">SAMN03080601_03134</name>
</gene>
<name>A0A1T5HT18_9BACT</name>
<dbReference type="RefSeq" id="WP_079558802.1">
    <property type="nucleotide sequence ID" value="NZ_CP021904.1"/>
</dbReference>
<reference evidence="1 2" key="1">
    <citation type="submission" date="2017-02" db="EMBL/GenBank/DDBJ databases">
        <authorList>
            <person name="Peterson S.W."/>
        </authorList>
    </citation>
    <scope>NUCLEOTIDE SEQUENCE [LARGE SCALE GENOMIC DNA]</scope>
    <source>
        <strain evidence="1 2">DSM 24412</strain>
    </source>
</reference>
<organism evidence="1 2">
    <name type="scientific">Alkalitalea saponilacus</name>
    <dbReference type="NCBI Taxonomy" id="889453"/>
    <lineage>
        <taxon>Bacteria</taxon>
        <taxon>Pseudomonadati</taxon>
        <taxon>Bacteroidota</taxon>
        <taxon>Bacteroidia</taxon>
        <taxon>Marinilabiliales</taxon>
        <taxon>Marinilabiliaceae</taxon>
        <taxon>Alkalitalea</taxon>
    </lineage>
</organism>
<dbReference type="AlphaFoldDB" id="A0A1T5HT18"/>
<dbReference type="STRING" id="889453.SAMN03080601_03134"/>